<keyword evidence="1" id="KW-1133">Transmembrane helix</keyword>
<reference evidence="2 3" key="1">
    <citation type="submission" date="2018-08" db="EMBL/GenBank/DDBJ databases">
        <title>Altererythrobacter sp.Ery1 and Ery12, the genome sequencing of novel strains in genus Alterythrobacter.</title>
        <authorList>
            <person name="Cheng H."/>
            <person name="Wu Y.-H."/>
            <person name="Fang C."/>
            <person name="Xu X.-W."/>
        </authorList>
    </citation>
    <scope>NUCLEOTIDE SEQUENCE [LARGE SCALE GENOMIC DNA]</scope>
    <source>
        <strain evidence="2 3">Ery1</strain>
    </source>
</reference>
<gene>
    <name evidence="2" type="ORF">D2V04_06370</name>
</gene>
<organism evidence="2 3">
    <name type="scientific">Pelagerythrobacter aerophilus</name>
    <dbReference type="NCBI Taxonomy" id="2306995"/>
    <lineage>
        <taxon>Bacteria</taxon>
        <taxon>Pseudomonadati</taxon>
        <taxon>Pseudomonadota</taxon>
        <taxon>Alphaproteobacteria</taxon>
        <taxon>Sphingomonadales</taxon>
        <taxon>Erythrobacteraceae</taxon>
        <taxon>Pelagerythrobacter</taxon>
    </lineage>
</organism>
<evidence type="ECO:0000256" key="1">
    <source>
        <dbReference type="SAM" id="Phobius"/>
    </source>
</evidence>
<evidence type="ECO:0000313" key="3">
    <source>
        <dbReference type="Proteomes" id="UP000285092"/>
    </source>
</evidence>
<dbReference type="Proteomes" id="UP000285092">
    <property type="component" value="Unassembled WGS sequence"/>
</dbReference>
<dbReference type="EMBL" id="QXFK01000014">
    <property type="protein sequence ID" value="RIV79590.1"/>
    <property type="molecule type" value="Genomic_DNA"/>
</dbReference>
<name>A0A418NJW6_9SPHN</name>
<dbReference type="RefSeq" id="WP_119512422.1">
    <property type="nucleotide sequence ID" value="NZ_QXFK01000014.1"/>
</dbReference>
<keyword evidence="1" id="KW-0472">Membrane</keyword>
<keyword evidence="1" id="KW-0812">Transmembrane</keyword>
<keyword evidence="3" id="KW-1185">Reference proteome</keyword>
<sequence length="64" mass="6702">MMMAMGWKGWLGIAALVTVIAGALWAFGVIPWWGILIAVPTVTVAAVGALLIIGILAWMARGSH</sequence>
<evidence type="ECO:0000313" key="2">
    <source>
        <dbReference type="EMBL" id="RIV79590.1"/>
    </source>
</evidence>
<dbReference type="AlphaFoldDB" id="A0A418NJW6"/>
<comment type="caution">
    <text evidence="2">The sequence shown here is derived from an EMBL/GenBank/DDBJ whole genome shotgun (WGS) entry which is preliminary data.</text>
</comment>
<proteinExistence type="predicted"/>
<accession>A0A418NJW6</accession>
<feature type="transmembrane region" description="Helical" evidence="1">
    <location>
        <begin position="36"/>
        <end position="60"/>
    </location>
</feature>
<protein>
    <submittedName>
        <fullName evidence="2">Uncharacterized protein</fullName>
    </submittedName>
</protein>